<proteinExistence type="predicted"/>
<evidence type="ECO:0000256" key="4">
    <source>
        <dbReference type="SAM" id="MobiDB-lite"/>
    </source>
</evidence>
<dbReference type="InterPro" id="IPR018060">
    <property type="entry name" value="HTH_AraC"/>
</dbReference>
<keyword evidence="3" id="KW-0804">Transcription</keyword>
<dbReference type="InterPro" id="IPR009057">
    <property type="entry name" value="Homeodomain-like_sf"/>
</dbReference>
<dbReference type="SMART" id="SM00342">
    <property type="entry name" value="HTH_ARAC"/>
    <property type="match status" value="1"/>
</dbReference>
<name>A0A412TP27_9BACT</name>
<evidence type="ECO:0000256" key="3">
    <source>
        <dbReference type="ARBA" id="ARBA00023163"/>
    </source>
</evidence>
<dbReference type="GO" id="GO:0003700">
    <property type="term" value="F:DNA-binding transcription factor activity"/>
    <property type="evidence" value="ECO:0007669"/>
    <property type="project" value="InterPro"/>
</dbReference>
<comment type="caution">
    <text evidence="6">The sequence shown here is derived from an EMBL/GenBank/DDBJ whole genome shotgun (WGS) entry which is preliminary data.</text>
</comment>
<evidence type="ECO:0000256" key="2">
    <source>
        <dbReference type="ARBA" id="ARBA00023125"/>
    </source>
</evidence>
<feature type="region of interest" description="Disordered" evidence="4">
    <location>
        <begin position="292"/>
        <end position="313"/>
    </location>
</feature>
<feature type="domain" description="HTH araC/xylS-type" evidence="5">
    <location>
        <begin position="192"/>
        <end position="296"/>
    </location>
</feature>
<organism evidence="6 7">
    <name type="scientific">Odoribacter splanchnicus</name>
    <dbReference type="NCBI Taxonomy" id="28118"/>
    <lineage>
        <taxon>Bacteria</taxon>
        <taxon>Pseudomonadati</taxon>
        <taxon>Bacteroidota</taxon>
        <taxon>Bacteroidia</taxon>
        <taxon>Bacteroidales</taxon>
        <taxon>Odoribacteraceae</taxon>
        <taxon>Odoribacter</taxon>
    </lineage>
</organism>
<dbReference type="EMBL" id="QRYC01000017">
    <property type="protein sequence ID" value="RGU55511.1"/>
    <property type="molecule type" value="Genomic_DNA"/>
</dbReference>
<gene>
    <name evidence="6" type="ORF">DWW57_12350</name>
</gene>
<dbReference type="PANTHER" id="PTHR43280:SF32">
    <property type="entry name" value="TRANSCRIPTIONAL REGULATORY PROTEIN"/>
    <property type="match status" value="1"/>
</dbReference>
<dbReference type="RefSeq" id="WP_022159770.1">
    <property type="nucleotide sequence ID" value="NZ_JBBNFH010000020.1"/>
</dbReference>
<keyword evidence="1" id="KW-0805">Transcription regulation</keyword>
<dbReference type="Proteomes" id="UP000284243">
    <property type="component" value="Unassembled WGS sequence"/>
</dbReference>
<evidence type="ECO:0000256" key="1">
    <source>
        <dbReference type="ARBA" id="ARBA00023015"/>
    </source>
</evidence>
<dbReference type="SUPFAM" id="SSF46689">
    <property type="entry name" value="Homeodomain-like"/>
    <property type="match status" value="1"/>
</dbReference>
<protein>
    <submittedName>
        <fullName evidence="6">AraC family transcriptional regulator</fullName>
    </submittedName>
</protein>
<dbReference type="Gene3D" id="1.10.10.60">
    <property type="entry name" value="Homeodomain-like"/>
    <property type="match status" value="1"/>
</dbReference>
<dbReference type="PANTHER" id="PTHR43280">
    <property type="entry name" value="ARAC-FAMILY TRANSCRIPTIONAL REGULATOR"/>
    <property type="match status" value="1"/>
</dbReference>
<reference evidence="6 7" key="1">
    <citation type="submission" date="2018-08" db="EMBL/GenBank/DDBJ databases">
        <title>A genome reference for cultivated species of the human gut microbiota.</title>
        <authorList>
            <person name="Zou Y."/>
            <person name="Xue W."/>
            <person name="Luo G."/>
        </authorList>
    </citation>
    <scope>NUCLEOTIDE SEQUENCE [LARGE SCALE GENOMIC DNA]</scope>
    <source>
        <strain evidence="6 7">AF16-14</strain>
    </source>
</reference>
<accession>A0A412TP27</accession>
<evidence type="ECO:0000313" key="7">
    <source>
        <dbReference type="Proteomes" id="UP000284243"/>
    </source>
</evidence>
<evidence type="ECO:0000259" key="5">
    <source>
        <dbReference type="PROSITE" id="PS01124"/>
    </source>
</evidence>
<evidence type="ECO:0000313" key="6">
    <source>
        <dbReference type="EMBL" id="RGU55511.1"/>
    </source>
</evidence>
<dbReference type="AlphaFoldDB" id="A0A412TP27"/>
<keyword evidence="2" id="KW-0238">DNA-binding</keyword>
<sequence length="313" mass="36255">MSHMLKVKNVNDYSAYLGHSAQHRWVSVIDYAEVTPIRHCLCNYSVYGLFLRDDILIDLTYGLGKYDYNKGTLICVAPGQIGGKEDNGERVEIEGWALLFHPDILRGSPLENKIKEYSFFSYQTNEALHMTGEEREIFISMLQQLRHELGHRPDKQQDSIILSYIELILNYAKRFYDRQFMTRRQDNNDILARFEKLLDDYYNNGKQLSNGIPSVLYCAEQLCMSSNYFGDLVKRTTGETAGNHIRRFIVEKTKDKLIGGNSISQIAYDLGFEYPQHLSRLFKKQEGCTPTEYTERLQKNSTTSGSDRPHRQS</sequence>
<dbReference type="GO" id="GO:0043565">
    <property type="term" value="F:sequence-specific DNA binding"/>
    <property type="evidence" value="ECO:0007669"/>
    <property type="project" value="InterPro"/>
</dbReference>
<dbReference type="Pfam" id="PF12833">
    <property type="entry name" value="HTH_18"/>
    <property type="match status" value="1"/>
</dbReference>
<dbReference type="PROSITE" id="PS01124">
    <property type="entry name" value="HTH_ARAC_FAMILY_2"/>
    <property type="match status" value="1"/>
</dbReference>